<dbReference type="InterPro" id="IPR052192">
    <property type="entry name" value="Insect_Ionotropic_Sensory_Rcpt"/>
</dbReference>
<dbReference type="AlphaFoldDB" id="A0A310ST60"/>
<dbReference type="GO" id="GO:0005886">
    <property type="term" value="C:plasma membrane"/>
    <property type="evidence" value="ECO:0007669"/>
    <property type="project" value="UniProtKB-SubCell"/>
</dbReference>
<keyword evidence="6 10" id="KW-0675">Receptor</keyword>
<feature type="transmembrane region" description="Helical" evidence="8">
    <location>
        <begin position="382"/>
        <end position="402"/>
    </location>
</feature>
<dbReference type="EMBL" id="KQ760495">
    <property type="protein sequence ID" value="OAD60120.1"/>
    <property type="molecule type" value="Genomic_DNA"/>
</dbReference>
<keyword evidence="7" id="KW-0325">Glycoprotein</keyword>
<name>A0A310ST60_9HYME</name>
<feature type="transmembrane region" description="Helical" evidence="8">
    <location>
        <begin position="574"/>
        <end position="596"/>
    </location>
</feature>
<evidence type="ECO:0000256" key="2">
    <source>
        <dbReference type="ARBA" id="ARBA00022475"/>
    </source>
</evidence>
<comment type="subcellular location">
    <subcellularLocation>
        <location evidence="1">Cell membrane</location>
        <topology evidence="1">Multi-pass membrane protein</topology>
    </subcellularLocation>
</comment>
<evidence type="ECO:0000313" key="11">
    <source>
        <dbReference type="Proteomes" id="UP000250275"/>
    </source>
</evidence>
<gene>
    <name evidence="10" type="ORF">WN48_06586</name>
</gene>
<reference evidence="10 11" key="1">
    <citation type="submission" date="2015-07" db="EMBL/GenBank/DDBJ databases">
        <title>The genome of Eufriesea mexicana.</title>
        <authorList>
            <person name="Pan H."/>
            <person name="Kapheim K."/>
        </authorList>
    </citation>
    <scope>NUCLEOTIDE SEQUENCE [LARGE SCALE GENOMIC DNA]</scope>
    <source>
        <strain evidence="10">0111107269</strain>
        <tissue evidence="10">Whole body</tissue>
    </source>
</reference>
<accession>A0A310ST60</accession>
<keyword evidence="11" id="KW-1185">Reference proteome</keyword>
<evidence type="ECO:0000256" key="4">
    <source>
        <dbReference type="ARBA" id="ARBA00022989"/>
    </source>
</evidence>
<proteinExistence type="predicted"/>
<keyword evidence="5 8" id="KW-0472">Membrane</keyword>
<dbReference type="PANTHER" id="PTHR42643:SF33">
    <property type="entry name" value="GLUTAMATE RECEPTOR 2-LIKE PROTEIN"/>
    <property type="match status" value="1"/>
</dbReference>
<protein>
    <submittedName>
        <fullName evidence="10">Glutamate receptor delta-1 subunit</fullName>
    </submittedName>
</protein>
<dbReference type="Proteomes" id="UP000250275">
    <property type="component" value="Unassembled WGS sequence"/>
</dbReference>
<evidence type="ECO:0000256" key="8">
    <source>
        <dbReference type="SAM" id="Phobius"/>
    </source>
</evidence>
<dbReference type="PANTHER" id="PTHR42643">
    <property type="entry name" value="IONOTROPIC RECEPTOR 20A-RELATED"/>
    <property type="match status" value="1"/>
</dbReference>
<keyword evidence="3 8" id="KW-0812">Transmembrane</keyword>
<evidence type="ECO:0000256" key="3">
    <source>
        <dbReference type="ARBA" id="ARBA00022692"/>
    </source>
</evidence>
<feature type="transmembrane region" description="Helical" evidence="8">
    <location>
        <begin position="329"/>
        <end position="348"/>
    </location>
</feature>
<evidence type="ECO:0000256" key="7">
    <source>
        <dbReference type="ARBA" id="ARBA00023180"/>
    </source>
</evidence>
<sequence>MYLRNIFYLQLIVISYANNIDIIRDYFVSKNVTRVAGFSCGIPEGDYQLFKLLSDAGIGVAISQFKSTLNISQFLHTRYCNLGIFLNLQCSIADKDVVKIFYETSTHQMFDHLHQWLILGKSMNHIVKLLNDSAFSIITDVAIAVPRNDDYILYDVYNHCKACGGLLKIIKLGSWSRDNGLHIILQIDKFTRRWNYHRMRIKLSGIVTVKPVNQSLVEYLHERNDIYTDHWAKFGFAIMERIKDIFNFTYEITYLSHWEENDTSGPLHNAFKNNIADLGYFPLSITMNRLDNGNVLVQFSPTRTCFMLLTMPASKMDMNVLFRPFEKNVWYMIILLTVIILLVLWVAFKLEKHVANTDYDTTGLIIVGAFCQQGLPFENNQFSSRVVFLQTMIFGLLVYNYYSAAIVSSRLYAPLERMNDSLFSLVKSKMKVASHKSIYFNALLGTPTKEVKFFKKYWETIPEEERFYSIPEGVKKITEFGFAYHAEPYLVYPVIERVFDNKMICQLSEVHLLRPTALALWSSPKSKFHEITKIGIYTSGIRQRELKRWTTRQPYCDKDKYYVSSVTIYETTPIILILLVGIILSVIICFVENIIFRTIRKKQGQIIETNNTNKK</sequence>
<evidence type="ECO:0000313" key="10">
    <source>
        <dbReference type="EMBL" id="OAD60120.1"/>
    </source>
</evidence>
<evidence type="ECO:0000259" key="9">
    <source>
        <dbReference type="Pfam" id="PF24576"/>
    </source>
</evidence>
<evidence type="ECO:0000256" key="1">
    <source>
        <dbReference type="ARBA" id="ARBA00004651"/>
    </source>
</evidence>
<dbReference type="Gene3D" id="1.10.287.70">
    <property type="match status" value="1"/>
</dbReference>
<evidence type="ECO:0000256" key="6">
    <source>
        <dbReference type="ARBA" id="ARBA00023170"/>
    </source>
</evidence>
<feature type="domain" description="Ionotropic receptor 75a N-terminal" evidence="9">
    <location>
        <begin position="18"/>
        <end position="202"/>
    </location>
</feature>
<keyword evidence="4 8" id="KW-1133">Transmembrane helix</keyword>
<organism evidence="10 11">
    <name type="scientific">Eufriesea mexicana</name>
    <dbReference type="NCBI Taxonomy" id="516756"/>
    <lineage>
        <taxon>Eukaryota</taxon>
        <taxon>Metazoa</taxon>
        <taxon>Ecdysozoa</taxon>
        <taxon>Arthropoda</taxon>
        <taxon>Hexapoda</taxon>
        <taxon>Insecta</taxon>
        <taxon>Pterygota</taxon>
        <taxon>Neoptera</taxon>
        <taxon>Endopterygota</taxon>
        <taxon>Hymenoptera</taxon>
        <taxon>Apocrita</taxon>
        <taxon>Aculeata</taxon>
        <taxon>Apoidea</taxon>
        <taxon>Anthophila</taxon>
        <taxon>Apidae</taxon>
        <taxon>Eufriesea</taxon>
    </lineage>
</organism>
<dbReference type="OrthoDB" id="413361at2759"/>
<keyword evidence="2" id="KW-1003">Cell membrane</keyword>
<evidence type="ECO:0000256" key="5">
    <source>
        <dbReference type="ARBA" id="ARBA00023136"/>
    </source>
</evidence>
<dbReference type="Pfam" id="PF24576">
    <property type="entry name" value="IR75A_N"/>
    <property type="match status" value="1"/>
</dbReference>
<dbReference type="InterPro" id="IPR057074">
    <property type="entry name" value="IR75A_N"/>
</dbReference>